<dbReference type="PROSITE" id="PS50003">
    <property type="entry name" value="PH_DOMAIN"/>
    <property type="match status" value="1"/>
</dbReference>
<feature type="region of interest" description="Disordered" evidence="7">
    <location>
        <begin position="22"/>
        <end position="49"/>
    </location>
</feature>
<evidence type="ECO:0000313" key="11">
    <source>
        <dbReference type="Proteomes" id="UP000287033"/>
    </source>
</evidence>
<comment type="subcellular location">
    <subcellularLocation>
        <location evidence="1">Cell projection</location>
        <location evidence="1">Ruffle membrane</location>
    </subcellularLocation>
</comment>
<evidence type="ECO:0000259" key="9">
    <source>
        <dbReference type="PROSITE" id="PS50190"/>
    </source>
</evidence>
<dbReference type="GO" id="GO:0005085">
    <property type="term" value="F:guanyl-nucleotide exchange factor activity"/>
    <property type="evidence" value="ECO:0007669"/>
    <property type="project" value="InterPro"/>
</dbReference>
<organism evidence="10 11">
    <name type="scientific">Chiloscyllium punctatum</name>
    <name type="common">Brownbanded bambooshark</name>
    <name type="synonym">Hemiscyllium punctatum</name>
    <dbReference type="NCBI Taxonomy" id="137246"/>
    <lineage>
        <taxon>Eukaryota</taxon>
        <taxon>Metazoa</taxon>
        <taxon>Chordata</taxon>
        <taxon>Craniata</taxon>
        <taxon>Vertebrata</taxon>
        <taxon>Chondrichthyes</taxon>
        <taxon>Elasmobranchii</taxon>
        <taxon>Galeomorphii</taxon>
        <taxon>Galeoidea</taxon>
        <taxon>Orectolobiformes</taxon>
        <taxon>Hemiscylliidae</taxon>
        <taxon>Chiloscyllium</taxon>
    </lineage>
</organism>
<dbReference type="InterPro" id="IPR011993">
    <property type="entry name" value="PH-like_dom_sf"/>
</dbReference>
<evidence type="ECO:0000256" key="2">
    <source>
        <dbReference type="ARBA" id="ARBA00022475"/>
    </source>
</evidence>
<evidence type="ECO:0000256" key="4">
    <source>
        <dbReference type="ARBA" id="ARBA00023054"/>
    </source>
</evidence>
<dbReference type="InterPro" id="IPR000904">
    <property type="entry name" value="Sec7_dom"/>
</dbReference>
<dbReference type="SMART" id="SM00233">
    <property type="entry name" value="PH"/>
    <property type="match status" value="1"/>
</dbReference>
<dbReference type="CDD" id="cd00171">
    <property type="entry name" value="Sec7"/>
    <property type="match status" value="1"/>
</dbReference>
<comment type="caution">
    <text evidence="10">The sequence shown here is derived from an EMBL/GenBank/DDBJ whole genome shotgun (WGS) entry which is preliminary data.</text>
</comment>
<feature type="compositionally biased region" description="Low complexity" evidence="7">
    <location>
        <begin position="298"/>
        <end position="309"/>
    </location>
</feature>
<dbReference type="Gene3D" id="1.10.1000.11">
    <property type="entry name" value="Arf Nucleotide-binding Site Opener,domain 2"/>
    <property type="match status" value="1"/>
</dbReference>
<feature type="region of interest" description="Disordered" evidence="7">
    <location>
        <begin position="1124"/>
        <end position="1171"/>
    </location>
</feature>
<feature type="compositionally biased region" description="Low complexity" evidence="7">
    <location>
        <begin position="150"/>
        <end position="165"/>
    </location>
</feature>
<feature type="region of interest" description="Disordered" evidence="7">
    <location>
        <begin position="878"/>
        <end position="901"/>
    </location>
</feature>
<reference evidence="10 11" key="1">
    <citation type="journal article" date="2018" name="Nat. Ecol. Evol.">
        <title>Shark genomes provide insights into elasmobranch evolution and the origin of vertebrates.</title>
        <authorList>
            <person name="Hara Y"/>
            <person name="Yamaguchi K"/>
            <person name="Onimaru K"/>
            <person name="Kadota M"/>
            <person name="Koyanagi M"/>
            <person name="Keeley SD"/>
            <person name="Tatsumi K"/>
            <person name="Tanaka K"/>
            <person name="Motone F"/>
            <person name="Kageyama Y"/>
            <person name="Nozu R"/>
            <person name="Adachi N"/>
            <person name="Nishimura O"/>
            <person name="Nakagawa R"/>
            <person name="Tanegashima C"/>
            <person name="Kiyatake I"/>
            <person name="Matsumoto R"/>
            <person name="Murakumo K"/>
            <person name="Nishida K"/>
            <person name="Terakita A"/>
            <person name="Kuratani S"/>
            <person name="Sato K"/>
            <person name="Hyodo S Kuraku.S."/>
        </authorList>
    </citation>
    <scope>NUCLEOTIDE SEQUENCE [LARGE SCALE GENOMIC DNA]</scope>
</reference>
<feature type="region of interest" description="Disordered" evidence="7">
    <location>
        <begin position="662"/>
        <end position="681"/>
    </location>
</feature>
<feature type="compositionally biased region" description="Polar residues" evidence="7">
    <location>
        <begin position="310"/>
        <end position="320"/>
    </location>
</feature>
<keyword evidence="2" id="KW-1003">Cell membrane</keyword>
<dbReference type="EMBL" id="BEZZ01000284">
    <property type="protein sequence ID" value="GCC30126.1"/>
    <property type="molecule type" value="Genomic_DNA"/>
</dbReference>
<feature type="domain" description="PH" evidence="8">
    <location>
        <begin position="911"/>
        <end position="1024"/>
    </location>
</feature>
<keyword evidence="4" id="KW-0175">Coiled coil</keyword>
<evidence type="ECO:0000256" key="1">
    <source>
        <dbReference type="ARBA" id="ARBA00004632"/>
    </source>
</evidence>
<gene>
    <name evidence="10" type="ORF">chiPu_0008573</name>
</gene>
<dbReference type="InterPro" id="IPR035999">
    <property type="entry name" value="Sec7_dom_sf"/>
</dbReference>
<dbReference type="InterPro" id="IPR041681">
    <property type="entry name" value="PH_9"/>
</dbReference>
<dbReference type="GO" id="GO:0032012">
    <property type="term" value="P:regulation of ARF protein signal transduction"/>
    <property type="evidence" value="ECO:0007669"/>
    <property type="project" value="InterPro"/>
</dbReference>
<dbReference type="Proteomes" id="UP000287033">
    <property type="component" value="Unassembled WGS sequence"/>
</dbReference>
<accession>A0A401SI73</accession>
<dbReference type="PANTHER" id="PTHR10663">
    <property type="entry name" value="GUANYL-NUCLEOTIDE EXCHANGE FACTOR"/>
    <property type="match status" value="1"/>
</dbReference>
<evidence type="ECO:0008006" key="12">
    <source>
        <dbReference type="Google" id="ProtNLM"/>
    </source>
</evidence>
<protein>
    <recommendedName>
        <fullName evidence="12">SEC7 domain-containing protein</fullName>
    </recommendedName>
</protein>
<dbReference type="STRING" id="137246.A0A401SI73"/>
<dbReference type="InterPro" id="IPR001849">
    <property type="entry name" value="PH_domain"/>
</dbReference>
<name>A0A401SI73_CHIPU</name>
<dbReference type="Gene3D" id="2.30.29.30">
    <property type="entry name" value="Pleckstrin-homology domain (PH domain)/Phosphotyrosine-binding domain (PTB)"/>
    <property type="match status" value="1"/>
</dbReference>
<dbReference type="GO" id="GO:0032587">
    <property type="term" value="C:ruffle membrane"/>
    <property type="evidence" value="ECO:0007669"/>
    <property type="project" value="UniProtKB-SubCell"/>
</dbReference>
<keyword evidence="5" id="KW-0472">Membrane</keyword>
<dbReference type="Pfam" id="PF15410">
    <property type="entry name" value="PH_9"/>
    <property type="match status" value="1"/>
</dbReference>
<proteinExistence type="predicted"/>
<feature type="region of interest" description="Disordered" evidence="7">
    <location>
        <begin position="64"/>
        <end position="102"/>
    </location>
</feature>
<evidence type="ECO:0000256" key="7">
    <source>
        <dbReference type="SAM" id="MobiDB-lite"/>
    </source>
</evidence>
<keyword evidence="3" id="KW-0597">Phosphoprotein</keyword>
<evidence type="ECO:0000256" key="3">
    <source>
        <dbReference type="ARBA" id="ARBA00022553"/>
    </source>
</evidence>
<dbReference type="OMA" id="FEHIMEC"/>
<keyword evidence="6" id="KW-0966">Cell projection</keyword>
<dbReference type="SUPFAM" id="SSF50729">
    <property type="entry name" value="PH domain-like"/>
    <property type="match status" value="1"/>
</dbReference>
<evidence type="ECO:0000313" key="10">
    <source>
        <dbReference type="EMBL" id="GCC30126.1"/>
    </source>
</evidence>
<feature type="compositionally biased region" description="Basic and acidic residues" evidence="7">
    <location>
        <begin position="1153"/>
        <end position="1162"/>
    </location>
</feature>
<dbReference type="PROSITE" id="PS50190">
    <property type="entry name" value="SEC7"/>
    <property type="match status" value="1"/>
</dbReference>
<sequence length="1171" mass="129934">MAQTTQVKTSSLYVRLQSPSVKAAGNTDRKVSGGQTLAGNGPLSAPGNHLCHSKGHHVMPGSRLCHRLSPPHARGDAPPVELPATRPGCLRDPGMSRSGRPHCALRSASWRPLGSHATTSGVRWKVEFNKPNLVEAPVFCTPLCSGDGRYTSRSPSLSRTTTSPASPHPLQKTETFVWINQASPHAQSVAKAKYQFLFGTPAEDNSLDRGCFQSPGEDRHVNNLSILSQELQQTPEEVQSSSWESLYPIVVVTAPDPSPTATPPDIENYQQEESRSETETEWSGQGSTERFTVPNSEGGLTATDTDGGTSNQSGGESTTDLSQEQIYQDVAKLFVSSTQVMTAPVFTVVQGQQAELLQWGDGEDAAGDNELLRGAEDEKELANGDKEVLQSPSLTDKDFVLEDGSTQDPPRTLEGAEGEKDKSLAVDDEISAFLVTEYAMAKAPVPKLPLPGEDEEEFNGHLKTDDDSGASVDSERRTPLKGAQSETRSDEDDDVFVTARESQASVMSRTSLGTKSANLLMLTVTNKPEFDSTWTLPSEVTDIFSSQFEHIMECQHLKGTSYNSLDSLDMISSTDESECGFSFEMPLTPMIQQRIKESSQFLEHGTTEAGSGNRALQRRIDISDLSGSSLEENSDSSDHLFHKPSPYTVVNGAPQLSELYQDGQKEPSTSSDCGLKEMLPDGDLEADSMEQLELHSSTDMVTNGNKSDLEAAKRLAKRLYNLEGFKRSDVARHLGKNNDFSKLVAEEYLRFFDFTGMTLDQSLRYFLKAFALMGETQERERVLIHFSERYYQCNMGTIPSRDGVHCLTCALMLLNTDLHGHNIGKKMTCQDFINNLDGLNGGKDFPKDLLKALYNSIKNEKLEWAINEEELRKSLSELANDKTDNAGSKSNNRIGSGTNPFLDIPQDPNAKTYKTGFLSRKIHADMDGKKTPRGKRGWKTFYAVLKGMILYLQKDEYKPEKNLSEEDLKNAVSIHHALAIKATEYEKKPNVLKLKTADWRVFLFQAQSPEEMESWINKMNLVAATFSAPPFPAAIGSQKRFSRPLLPATTTKMTQEDQLKSHEAKLKQISTELTEHRSYPPDKKVKAKEIDEYRLKEHYLEFEKTRYETYVKLLKEGGPDMLLENDGNGMKKSHSSPSLNQEMYAVNAKIKRNVSERKDYRPDTANNKQKT</sequence>
<dbReference type="OrthoDB" id="2157641at2759"/>
<feature type="region of interest" description="Disordered" evidence="7">
    <location>
        <begin position="254"/>
        <end position="320"/>
    </location>
</feature>
<evidence type="ECO:0000256" key="5">
    <source>
        <dbReference type="ARBA" id="ARBA00023136"/>
    </source>
</evidence>
<keyword evidence="11" id="KW-1185">Reference proteome</keyword>
<dbReference type="SUPFAM" id="SSF48425">
    <property type="entry name" value="Sec7 domain"/>
    <property type="match status" value="1"/>
</dbReference>
<dbReference type="PANTHER" id="PTHR10663:SF337">
    <property type="entry name" value="PH AND SEC7 DOMAIN-CONTAINING PROTEIN 3"/>
    <property type="match status" value="1"/>
</dbReference>
<dbReference type="FunFam" id="2.30.29.30:FF:000054">
    <property type="entry name" value="PH and SEC7 domain-containing protein 3"/>
    <property type="match status" value="1"/>
</dbReference>
<feature type="domain" description="SEC7" evidence="9">
    <location>
        <begin position="674"/>
        <end position="860"/>
    </location>
</feature>
<dbReference type="SMART" id="SM00222">
    <property type="entry name" value="Sec7"/>
    <property type="match status" value="1"/>
</dbReference>
<feature type="compositionally biased region" description="Polar residues" evidence="7">
    <location>
        <begin position="885"/>
        <end position="899"/>
    </location>
</feature>
<dbReference type="Pfam" id="PF01369">
    <property type="entry name" value="Sec7"/>
    <property type="match status" value="1"/>
</dbReference>
<dbReference type="CDD" id="cd13295">
    <property type="entry name" value="PH_EFA6"/>
    <property type="match status" value="1"/>
</dbReference>
<evidence type="ECO:0000259" key="8">
    <source>
        <dbReference type="PROSITE" id="PS50003"/>
    </source>
</evidence>
<feature type="region of interest" description="Disordered" evidence="7">
    <location>
        <begin position="446"/>
        <end position="495"/>
    </location>
</feature>
<evidence type="ECO:0000256" key="6">
    <source>
        <dbReference type="ARBA" id="ARBA00023273"/>
    </source>
</evidence>
<feature type="compositionally biased region" description="Polar residues" evidence="7">
    <location>
        <begin position="282"/>
        <end position="295"/>
    </location>
</feature>
<dbReference type="FunFam" id="1.10.1000.11:FF:000004">
    <property type="entry name" value="PH and SEC7 domain-containing protein 2"/>
    <property type="match status" value="1"/>
</dbReference>
<dbReference type="InterPro" id="IPR023394">
    <property type="entry name" value="Sec7_C_sf"/>
</dbReference>
<dbReference type="AlphaFoldDB" id="A0A401SI73"/>
<feature type="region of interest" description="Disordered" evidence="7">
    <location>
        <begin position="391"/>
        <end position="424"/>
    </location>
</feature>
<feature type="region of interest" description="Disordered" evidence="7">
    <location>
        <begin position="150"/>
        <end position="169"/>
    </location>
</feature>